<evidence type="ECO:0000313" key="1">
    <source>
        <dbReference type="EMBL" id="SMF90222.1"/>
    </source>
</evidence>
<protein>
    <submittedName>
        <fullName evidence="1">Uncharacterized protein</fullName>
    </submittedName>
</protein>
<dbReference type="EMBL" id="LT840184">
    <property type="protein sequence ID" value="SMF90222.1"/>
    <property type="molecule type" value="Genomic_DNA"/>
</dbReference>
<name>A0A1X7HPD4_9BACL</name>
<proteinExistence type="predicted"/>
<evidence type="ECO:0000313" key="2">
    <source>
        <dbReference type="Proteomes" id="UP000192940"/>
    </source>
</evidence>
<dbReference type="Proteomes" id="UP000192940">
    <property type="component" value="Chromosome I"/>
</dbReference>
<gene>
    <name evidence="1" type="ORF">SAMN05661091_4940</name>
</gene>
<dbReference type="AlphaFoldDB" id="A0A1X7HPD4"/>
<organism evidence="1 2">
    <name type="scientific">Paenibacillus uliginis N3/975</name>
    <dbReference type="NCBI Taxonomy" id="1313296"/>
    <lineage>
        <taxon>Bacteria</taxon>
        <taxon>Bacillati</taxon>
        <taxon>Bacillota</taxon>
        <taxon>Bacilli</taxon>
        <taxon>Bacillales</taxon>
        <taxon>Paenibacillaceae</taxon>
        <taxon>Paenibacillus</taxon>
    </lineage>
</organism>
<accession>A0A1X7HPD4</accession>
<reference evidence="1 2" key="1">
    <citation type="submission" date="2017-04" db="EMBL/GenBank/DDBJ databases">
        <authorList>
            <person name="Afonso C.L."/>
            <person name="Miller P.J."/>
            <person name="Scott M.A."/>
            <person name="Spackman E."/>
            <person name="Goraichik I."/>
            <person name="Dimitrov K.M."/>
            <person name="Suarez D.L."/>
            <person name="Swayne D.E."/>
        </authorList>
    </citation>
    <scope>NUCLEOTIDE SEQUENCE [LARGE SCALE GENOMIC DNA]</scope>
    <source>
        <strain evidence="1 2">N3/975</strain>
    </source>
</reference>
<keyword evidence="2" id="KW-1185">Reference proteome</keyword>
<sequence>MGNSKGTATNVPFLITGQLLDGRFSSCLVEYTNWEA</sequence>